<evidence type="ECO:0000259" key="2">
    <source>
        <dbReference type="Pfam" id="PF04937"/>
    </source>
</evidence>
<dbReference type="EMBL" id="JANJYI010000006">
    <property type="protein sequence ID" value="KAK2643794.1"/>
    <property type="molecule type" value="Genomic_DNA"/>
</dbReference>
<dbReference type="PANTHER" id="PTHR32166:SF81">
    <property type="entry name" value="OS06G0658400 PROTEIN"/>
    <property type="match status" value="1"/>
</dbReference>
<comment type="caution">
    <text evidence="3">The sequence shown here is derived from an EMBL/GenBank/DDBJ whole genome shotgun (WGS) entry which is preliminary data.</text>
</comment>
<evidence type="ECO:0000256" key="1">
    <source>
        <dbReference type="SAM" id="MobiDB-lite"/>
    </source>
</evidence>
<evidence type="ECO:0000313" key="4">
    <source>
        <dbReference type="Proteomes" id="UP001280121"/>
    </source>
</evidence>
<dbReference type="PANTHER" id="PTHR32166">
    <property type="entry name" value="OSJNBA0013A04.12 PROTEIN"/>
    <property type="match status" value="1"/>
</dbReference>
<name>A0AAD9TWY5_9ROSI</name>
<dbReference type="Pfam" id="PF04937">
    <property type="entry name" value="DUF659"/>
    <property type="match status" value="1"/>
</dbReference>
<dbReference type="SUPFAM" id="SSF53098">
    <property type="entry name" value="Ribonuclease H-like"/>
    <property type="match status" value="1"/>
</dbReference>
<feature type="region of interest" description="Disordered" evidence="1">
    <location>
        <begin position="36"/>
        <end position="61"/>
    </location>
</feature>
<protein>
    <recommendedName>
        <fullName evidence="2">DUF659 domain-containing protein</fullName>
    </recommendedName>
</protein>
<gene>
    <name evidence="3" type="ORF">Ddye_018989</name>
</gene>
<feature type="domain" description="DUF659" evidence="2">
    <location>
        <begin position="108"/>
        <end position="178"/>
    </location>
</feature>
<dbReference type="AlphaFoldDB" id="A0AAD9TWY5"/>
<dbReference type="InterPro" id="IPR012337">
    <property type="entry name" value="RNaseH-like_sf"/>
</dbReference>
<dbReference type="InterPro" id="IPR007021">
    <property type="entry name" value="DUF659"/>
</dbReference>
<evidence type="ECO:0000313" key="3">
    <source>
        <dbReference type="EMBL" id="KAK2643794.1"/>
    </source>
</evidence>
<dbReference type="Proteomes" id="UP001280121">
    <property type="component" value="Unassembled WGS sequence"/>
</dbReference>
<keyword evidence="4" id="KW-1185">Reference proteome</keyword>
<organism evidence="3 4">
    <name type="scientific">Dipteronia dyeriana</name>
    <dbReference type="NCBI Taxonomy" id="168575"/>
    <lineage>
        <taxon>Eukaryota</taxon>
        <taxon>Viridiplantae</taxon>
        <taxon>Streptophyta</taxon>
        <taxon>Embryophyta</taxon>
        <taxon>Tracheophyta</taxon>
        <taxon>Spermatophyta</taxon>
        <taxon>Magnoliopsida</taxon>
        <taxon>eudicotyledons</taxon>
        <taxon>Gunneridae</taxon>
        <taxon>Pentapetalae</taxon>
        <taxon>rosids</taxon>
        <taxon>malvids</taxon>
        <taxon>Sapindales</taxon>
        <taxon>Sapindaceae</taxon>
        <taxon>Hippocastanoideae</taxon>
        <taxon>Acereae</taxon>
        <taxon>Dipteronia</taxon>
    </lineage>
</organism>
<accession>A0AAD9TWY5</accession>
<reference evidence="3" key="1">
    <citation type="journal article" date="2023" name="Plant J.">
        <title>Genome sequences and population genomics provide insights into the demographic history, inbreeding, and mutation load of two 'living fossil' tree species of Dipteronia.</title>
        <authorList>
            <person name="Feng Y."/>
            <person name="Comes H.P."/>
            <person name="Chen J."/>
            <person name="Zhu S."/>
            <person name="Lu R."/>
            <person name="Zhang X."/>
            <person name="Li P."/>
            <person name="Qiu J."/>
            <person name="Olsen K.M."/>
            <person name="Qiu Y."/>
        </authorList>
    </citation>
    <scope>NUCLEOTIDE SEQUENCE</scope>
    <source>
        <strain evidence="3">KIB01</strain>
    </source>
</reference>
<sequence length="313" mass="35958">MKIRGTGISSCSRVTNANLLEMQKLVEETELRVKQSLPRHVPLPNTSSHDKAIGSSSSDNYTNFPSHELKKRKGMVGPLEKAFNIIAREKLDGEIVRMFYTGGLSFHFARNPYYVRAFTNALPEIGPKNVVPVITDNASVFKAAGLLVESKFLHIFWTPCVVCTLNLALRSICSPSPYPKYDDIMDECGWIVKVSNDVFFIKNFIMNHSMRLSMFNDHSKLKLLSIADTRFASTIVMLKRFKQIKQGLEQIVISERWDIYKDDDMEKARSMKEKILNEYFWVDIDCILSFTSPIYEMLRMADTDKQCLHLVYE</sequence>
<proteinExistence type="predicted"/>